<dbReference type="InterPro" id="IPR017850">
    <property type="entry name" value="Alkaline_phosphatase_core_sf"/>
</dbReference>
<dbReference type="SUPFAM" id="SSF53649">
    <property type="entry name" value="Alkaline phosphatase-like"/>
    <property type="match status" value="1"/>
</dbReference>
<reference evidence="2" key="1">
    <citation type="submission" date="2020-10" db="EMBL/GenBank/DDBJ databases">
        <title>Genomic Encyclopedia of Type Strains, Phase IV (KMG-IV): sequencing the most valuable type-strain genomes for metagenomic binning, comparative biology and taxonomic classification.</title>
        <authorList>
            <person name="Goeker M."/>
        </authorList>
    </citation>
    <scope>NUCLEOTIDE SEQUENCE</scope>
    <source>
        <strain evidence="2">DSM 13886</strain>
    </source>
</reference>
<organism evidence="2 3">
    <name type="scientific">Sporosarcina limicola</name>
    <dbReference type="NCBI Taxonomy" id="34101"/>
    <lineage>
        <taxon>Bacteria</taxon>
        <taxon>Bacillati</taxon>
        <taxon>Bacillota</taxon>
        <taxon>Bacilli</taxon>
        <taxon>Bacillales</taxon>
        <taxon>Caryophanaceae</taxon>
        <taxon>Sporosarcina</taxon>
    </lineage>
</organism>
<dbReference type="AlphaFoldDB" id="A0A927MKK5"/>
<keyword evidence="3" id="KW-1185">Reference proteome</keyword>
<accession>A0A927MKK5</accession>
<gene>
    <name evidence="2" type="ORF">H4683_003569</name>
</gene>
<protein>
    <submittedName>
        <fullName evidence="2">Alkaline phosphatase</fullName>
    </submittedName>
</protein>
<sequence>MLTTTAVLSTVLVGSLVSTIAYPTVQASETEENNKAETKNVIFLIGDGMGVSYTSAKRMPHFSVLHGFFKSVTYVLTP</sequence>
<dbReference type="Proteomes" id="UP000658225">
    <property type="component" value="Unassembled WGS sequence"/>
</dbReference>
<feature type="chain" id="PRO_5037886206" evidence="1">
    <location>
        <begin position="28"/>
        <end position="78"/>
    </location>
</feature>
<evidence type="ECO:0000313" key="2">
    <source>
        <dbReference type="EMBL" id="MBE1556444.1"/>
    </source>
</evidence>
<evidence type="ECO:0000313" key="3">
    <source>
        <dbReference type="Proteomes" id="UP000658225"/>
    </source>
</evidence>
<dbReference type="EMBL" id="JADBEL010000026">
    <property type="protein sequence ID" value="MBE1556444.1"/>
    <property type="molecule type" value="Genomic_DNA"/>
</dbReference>
<keyword evidence="1" id="KW-0732">Signal</keyword>
<feature type="signal peptide" evidence="1">
    <location>
        <begin position="1"/>
        <end position="27"/>
    </location>
</feature>
<dbReference type="Gene3D" id="3.40.720.10">
    <property type="entry name" value="Alkaline Phosphatase, subunit A"/>
    <property type="match status" value="1"/>
</dbReference>
<proteinExistence type="predicted"/>
<comment type="caution">
    <text evidence="2">The sequence shown here is derived from an EMBL/GenBank/DDBJ whole genome shotgun (WGS) entry which is preliminary data.</text>
</comment>
<name>A0A927MKK5_9BACL</name>
<evidence type="ECO:0000256" key="1">
    <source>
        <dbReference type="SAM" id="SignalP"/>
    </source>
</evidence>